<proteinExistence type="predicted"/>
<keyword evidence="2" id="KW-1185">Reference proteome</keyword>
<organism evidence="1 2">
    <name type="scientific">Hymenoscyphus fraxineus</name>
    <dbReference type="NCBI Taxonomy" id="746836"/>
    <lineage>
        <taxon>Eukaryota</taxon>
        <taxon>Fungi</taxon>
        <taxon>Dikarya</taxon>
        <taxon>Ascomycota</taxon>
        <taxon>Pezizomycotina</taxon>
        <taxon>Leotiomycetes</taxon>
        <taxon>Helotiales</taxon>
        <taxon>Helotiaceae</taxon>
        <taxon>Hymenoscyphus</taxon>
    </lineage>
</organism>
<sequence>MARSDLHGFGSLQQLWGRGTIIDVPLPRSIRDWISVGTSCSTPSLDFGHHIDRHSPYFRFPFSIHLIRSDLNSPRKLFNTVVAAPHE</sequence>
<name>A0A9N9KNM1_9HELO</name>
<evidence type="ECO:0000313" key="2">
    <source>
        <dbReference type="Proteomes" id="UP000696280"/>
    </source>
</evidence>
<evidence type="ECO:0000313" key="1">
    <source>
        <dbReference type="EMBL" id="CAG8950266.1"/>
    </source>
</evidence>
<comment type="caution">
    <text evidence="1">The sequence shown here is derived from an EMBL/GenBank/DDBJ whole genome shotgun (WGS) entry which is preliminary data.</text>
</comment>
<protein>
    <submittedName>
        <fullName evidence="1">Uncharacterized protein</fullName>
    </submittedName>
</protein>
<reference evidence="1" key="1">
    <citation type="submission" date="2021-07" db="EMBL/GenBank/DDBJ databases">
        <authorList>
            <person name="Durling M."/>
        </authorList>
    </citation>
    <scope>NUCLEOTIDE SEQUENCE</scope>
</reference>
<accession>A0A9N9KNM1</accession>
<gene>
    <name evidence="1" type="ORF">HYFRA_00006758</name>
</gene>
<dbReference type="AlphaFoldDB" id="A0A9N9KNM1"/>
<dbReference type="EMBL" id="CAJVRL010000037">
    <property type="protein sequence ID" value="CAG8950266.1"/>
    <property type="molecule type" value="Genomic_DNA"/>
</dbReference>
<dbReference type="Proteomes" id="UP000696280">
    <property type="component" value="Unassembled WGS sequence"/>
</dbReference>